<organism evidence="1">
    <name type="scientific">Siphoviridae sp. ctbgC51</name>
    <dbReference type="NCBI Taxonomy" id="2827901"/>
    <lineage>
        <taxon>Viruses</taxon>
        <taxon>Duplodnaviria</taxon>
        <taxon>Heunggongvirae</taxon>
        <taxon>Uroviricota</taxon>
        <taxon>Caudoviricetes</taxon>
    </lineage>
</organism>
<accession>A0A8S5TEV1</accession>
<sequence length="54" mass="6307">MTEFVKKEDLHIINRALNNGSDVKIQLTKDGYRITEDTMKVLKRVAISQEKMEK</sequence>
<proteinExistence type="predicted"/>
<reference evidence="1" key="1">
    <citation type="journal article" date="2021" name="Proc. Natl. Acad. Sci. U.S.A.">
        <title>A Catalog of Tens of Thousands of Viruses from Human Metagenomes Reveals Hidden Associations with Chronic Diseases.</title>
        <authorList>
            <person name="Tisza M.J."/>
            <person name="Buck C.B."/>
        </authorList>
    </citation>
    <scope>NUCLEOTIDE SEQUENCE</scope>
    <source>
        <strain evidence="1">CtbgC51</strain>
    </source>
</reference>
<evidence type="ECO:0000313" key="1">
    <source>
        <dbReference type="EMBL" id="DAF61790.1"/>
    </source>
</evidence>
<name>A0A8S5TEV1_9CAUD</name>
<dbReference type="EMBL" id="BK032817">
    <property type="protein sequence ID" value="DAF61790.1"/>
    <property type="molecule type" value="Genomic_DNA"/>
</dbReference>
<protein>
    <submittedName>
        <fullName evidence="1">Uncharacterized protein</fullName>
    </submittedName>
</protein>